<evidence type="ECO:0000259" key="1">
    <source>
        <dbReference type="PROSITE" id="PS50878"/>
    </source>
</evidence>
<feature type="non-terminal residue" evidence="2">
    <location>
        <position position="1"/>
    </location>
</feature>
<feature type="non-terminal residue" evidence="2">
    <location>
        <position position="132"/>
    </location>
</feature>
<dbReference type="PANTHER" id="PTHR31635:SF196">
    <property type="entry name" value="REVERSE TRANSCRIPTASE DOMAIN-CONTAINING PROTEIN-RELATED"/>
    <property type="match status" value="1"/>
</dbReference>
<comment type="caution">
    <text evidence="2">The sequence shown here is derived from an EMBL/GenBank/DDBJ whole genome shotgun (WGS) entry which is preliminary data.</text>
</comment>
<keyword evidence="3" id="KW-1185">Reference proteome</keyword>
<accession>A0A7K8UW39</accession>
<evidence type="ECO:0000313" key="3">
    <source>
        <dbReference type="Proteomes" id="UP000542434"/>
    </source>
</evidence>
<proteinExistence type="predicted"/>
<feature type="domain" description="Reverse transcriptase" evidence="1">
    <location>
        <begin position="1"/>
        <end position="132"/>
    </location>
</feature>
<sequence>KAFDTVSHFHIIEALKQKGMDNCIITLITNLYNNINTLTDMKDEQSDPIEILIGVKQGDPMSPILFNLTVDPLLCKLEEEGTGYQHYLTHIITTAFADDLVLSSGFWKGMQKNIEIVEVFCGLTGLKTQVEK</sequence>
<dbReference type="PANTHER" id="PTHR31635">
    <property type="entry name" value="REVERSE TRANSCRIPTASE DOMAIN-CONTAINING PROTEIN-RELATED"/>
    <property type="match status" value="1"/>
</dbReference>
<organism evidence="2 3">
    <name type="scientific">Ciccaba nigrolineata</name>
    <dbReference type="NCBI Taxonomy" id="1118524"/>
    <lineage>
        <taxon>Eukaryota</taxon>
        <taxon>Metazoa</taxon>
        <taxon>Chordata</taxon>
        <taxon>Craniata</taxon>
        <taxon>Vertebrata</taxon>
        <taxon>Euteleostomi</taxon>
        <taxon>Archelosauria</taxon>
        <taxon>Archosauria</taxon>
        <taxon>Dinosauria</taxon>
        <taxon>Saurischia</taxon>
        <taxon>Theropoda</taxon>
        <taxon>Coelurosauria</taxon>
        <taxon>Aves</taxon>
        <taxon>Neognathae</taxon>
        <taxon>Neoaves</taxon>
        <taxon>Telluraves</taxon>
        <taxon>Strigiformes</taxon>
        <taxon>Strigidae</taxon>
        <taxon>Ciccaba</taxon>
    </lineage>
</organism>
<dbReference type="InterPro" id="IPR000477">
    <property type="entry name" value="RT_dom"/>
</dbReference>
<evidence type="ECO:0000313" key="2">
    <source>
        <dbReference type="EMBL" id="NXF57632.1"/>
    </source>
</evidence>
<dbReference type="InterPro" id="IPR043502">
    <property type="entry name" value="DNA/RNA_pol_sf"/>
</dbReference>
<dbReference type="SUPFAM" id="SSF56672">
    <property type="entry name" value="DNA/RNA polymerases"/>
    <property type="match status" value="1"/>
</dbReference>
<dbReference type="EMBL" id="VWZC01000931">
    <property type="protein sequence ID" value="NXF57632.1"/>
    <property type="molecule type" value="Genomic_DNA"/>
</dbReference>
<dbReference type="AlphaFoldDB" id="A0A7K8UW39"/>
<name>A0A7K8UW39_9STRI</name>
<protein>
    <submittedName>
        <fullName evidence="2">POLR protein</fullName>
    </submittedName>
</protein>
<dbReference type="Pfam" id="PF00078">
    <property type="entry name" value="RVT_1"/>
    <property type="match status" value="1"/>
</dbReference>
<gene>
    <name evidence="2" type="primary">Pol_0</name>
    <name evidence="2" type="ORF">CICNIG_R15536</name>
</gene>
<reference evidence="2 3" key="1">
    <citation type="submission" date="2019-09" db="EMBL/GenBank/DDBJ databases">
        <title>Bird 10,000 Genomes (B10K) Project - Family phase.</title>
        <authorList>
            <person name="Zhang G."/>
        </authorList>
    </citation>
    <scope>NUCLEOTIDE SEQUENCE [LARGE SCALE GENOMIC DNA]</scope>
    <source>
        <strain evidence="2">B10K-DU-001-07</strain>
        <tissue evidence="2">Muscle</tissue>
    </source>
</reference>
<dbReference type="Proteomes" id="UP000542434">
    <property type="component" value="Unassembled WGS sequence"/>
</dbReference>
<dbReference type="PROSITE" id="PS50878">
    <property type="entry name" value="RT_POL"/>
    <property type="match status" value="1"/>
</dbReference>